<name>A0A914XJG8_9BILA</name>
<dbReference type="PROSITE" id="PS50011">
    <property type="entry name" value="PROTEIN_KINASE_DOM"/>
    <property type="match status" value="1"/>
</dbReference>
<feature type="domain" description="Protein kinase" evidence="2">
    <location>
        <begin position="106"/>
        <end position="386"/>
    </location>
</feature>
<dbReference type="Pfam" id="PF07714">
    <property type="entry name" value="PK_Tyr_Ser-Thr"/>
    <property type="match status" value="1"/>
</dbReference>
<sequence>MVTLNAVRTGDILSGDWQKTIRAEYMKHRLSADTTSDDVSDIPYPLIVPGPRSLRPDTGNGSSHIGGSGSTPMVPLQPRQSPRSSSSKTTGANGLDRFAIGPERIDSDWNPLGSGVFGGVYLTKAYGVKHGEDCSLVLVKTLTSKDDHVHQQFREELDLFAKSNHENVAGLLGICREQDPIIVLFDYVTWGNVKHYMVWSRNRTEGPAPLNEAQIVSISYQVAQGMEHISDQRFVHKDLAARNILIGPGIADPSMRSQPLAVKISSLSLQEDTFMLEYHTHRNQVLPVRWLAPEVLADDDYSMKSDVWSFGVLLWELYSCGEMPYQLLSNDDVIREVQSSQLTLDVRECLPEAASDLMRSCWHSDPRHRPTFTDIRDITGQLHVETGL</sequence>
<feature type="region of interest" description="Disordered" evidence="1">
    <location>
        <begin position="32"/>
        <end position="96"/>
    </location>
</feature>
<dbReference type="WBParaSite" id="PSAMB.scaffold850size40291.g9205.t1">
    <property type="protein sequence ID" value="PSAMB.scaffold850size40291.g9205.t1"/>
    <property type="gene ID" value="PSAMB.scaffold850size40291.g9205"/>
</dbReference>
<evidence type="ECO:0000313" key="4">
    <source>
        <dbReference type="WBParaSite" id="PSAMB.scaffold850size40291.g9205.t1"/>
    </source>
</evidence>
<dbReference type="InterPro" id="IPR050122">
    <property type="entry name" value="RTK"/>
</dbReference>
<evidence type="ECO:0000313" key="3">
    <source>
        <dbReference type="Proteomes" id="UP000887566"/>
    </source>
</evidence>
<dbReference type="PRINTS" id="PR00109">
    <property type="entry name" value="TYRKINASE"/>
</dbReference>
<reference evidence="4" key="1">
    <citation type="submission" date="2022-11" db="UniProtKB">
        <authorList>
            <consortium name="WormBaseParasite"/>
        </authorList>
    </citation>
    <scope>IDENTIFICATION</scope>
</reference>
<keyword evidence="3" id="KW-1185">Reference proteome</keyword>
<dbReference type="InterPro" id="IPR001245">
    <property type="entry name" value="Ser-Thr/Tyr_kinase_cat_dom"/>
</dbReference>
<dbReference type="PROSITE" id="PS00109">
    <property type="entry name" value="PROTEIN_KINASE_TYR"/>
    <property type="match status" value="1"/>
</dbReference>
<dbReference type="GO" id="GO:0004714">
    <property type="term" value="F:transmembrane receptor protein tyrosine kinase activity"/>
    <property type="evidence" value="ECO:0007669"/>
    <property type="project" value="TreeGrafter"/>
</dbReference>
<dbReference type="PANTHER" id="PTHR24416:SF573">
    <property type="entry name" value="INACTIVE TYROSINE-PROTEIN KINASE 7"/>
    <property type="match status" value="1"/>
</dbReference>
<feature type="compositionally biased region" description="Low complexity" evidence="1">
    <location>
        <begin position="77"/>
        <end position="87"/>
    </location>
</feature>
<dbReference type="PANTHER" id="PTHR24416">
    <property type="entry name" value="TYROSINE-PROTEIN KINASE RECEPTOR"/>
    <property type="match status" value="1"/>
</dbReference>
<dbReference type="Gene3D" id="3.30.200.20">
    <property type="entry name" value="Phosphorylase Kinase, domain 1"/>
    <property type="match status" value="1"/>
</dbReference>
<dbReference type="AlphaFoldDB" id="A0A914XJG8"/>
<dbReference type="SUPFAM" id="SSF56112">
    <property type="entry name" value="Protein kinase-like (PK-like)"/>
    <property type="match status" value="1"/>
</dbReference>
<accession>A0A914XJG8</accession>
<dbReference type="InterPro" id="IPR011009">
    <property type="entry name" value="Kinase-like_dom_sf"/>
</dbReference>
<dbReference type="GO" id="GO:0005524">
    <property type="term" value="F:ATP binding"/>
    <property type="evidence" value="ECO:0007669"/>
    <property type="project" value="InterPro"/>
</dbReference>
<dbReference type="Proteomes" id="UP000887566">
    <property type="component" value="Unplaced"/>
</dbReference>
<dbReference type="InterPro" id="IPR000719">
    <property type="entry name" value="Prot_kinase_dom"/>
</dbReference>
<proteinExistence type="predicted"/>
<protein>
    <submittedName>
        <fullName evidence="4">Protein kinase domain-containing protein</fullName>
    </submittedName>
</protein>
<organism evidence="3 4">
    <name type="scientific">Plectus sambesii</name>
    <dbReference type="NCBI Taxonomy" id="2011161"/>
    <lineage>
        <taxon>Eukaryota</taxon>
        <taxon>Metazoa</taxon>
        <taxon>Ecdysozoa</taxon>
        <taxon>Nematoda</taxon>
        <taxon>Chromadorea</taxon>
        <taxon>Plectida</taxon>
        <taxon>Plectina</taxon>
        <taxon>Plectoidea</taxon>
        <taxon>Plectidae</taxon>
        <taxon>Plectus</taxon>
    </lineage>
</organism>
<dbReference type="InterPro" id="IPR008266">
    <property type="entry name" value="Tyr_kinase_AS"/>
</dbReference>
<evidence type="ECO:0000256" key="1">
    <source>
        <dbReference type="SAM" id="MobiDB-lite"/>
    </source>
</evidence>
<dbReference type="Gene3D" id="1.10.510.10">
    <property type="entry name" value="Transferase(Phosphotransferase) domain 1"/>
    <property type="match status" value="1"/>
</dbReference>
<evidence type="ECO:0000259" key="2">
    <source>
        <dbReference type="PROSITE" id="PS50011"/>
    </source>
</evidence>